<keyword evidence="11" id="KW-0378">Hydrolase</keyword>
<dbReference type="Gene3D" id="3.30.420.10">
    <property type="entry name" value="Ribonuclease H-like superfamily/Ribonuclease H"/>
    <property type="match status" value="1"/>
</dbReference>
<gene>
    <name evidence="14" type="ORF">CJ255_15205</name>
</gene>
<dbReference type="PANTHER" id="PTHR10642">
    <property type="entry name" value="RIBONUCLEASE H1"/>
    <property type="match status" value="1"/>
</dbReference>
<dbReference type="InterPro" id="IPR011320">
    <property type="entry name" value="RNase_H1_N"/>
</dbReference>
<dbReference type="Proteomes" id="UP000220527">
    <property type="component" value="Unassembled WGS sequence"/>
</dbReference>
<dbReference type="InterPro" id="IPR022892">
    <property type="entry name" value="RNaseHI"/>
</dbReference>
<dbReference type="Pfam" id="PF00075">
    <property type="entry name" value="RNase_H"/>
    <property type="match status" value="1"/>
</dbReference>
<evidence type="ECO:0000256" key="4">
    <source>
        <dbReference type="ARBA" id="ARBA00005300"/>
    </source>
</evidence>
<evidence type="ECO:0000259" key="13">
    <source>
        <dbReference type="PROSITE" id="PS50879"/>
    </source>
</evidence>
<dbReference type="PROSITE" id="PS50879">
    <property type="entry name" value="RNASE_H_1"/>
    <property type="match status" value="1"/>
</dbReference>
<dbReference type="InterPro" id="IPR036397">
    <property type="entry name" value="RNaseH_sf"/>
</dbReference>
<dbReference type="SUPFAM" id="SSF53098">
    <property type="entry name" value="Ribonuclease H-like"/>
    <property type="match status" value="1"/>
</dbReference>
<comment type="function">
    <text evidence="3">Endonuclease that specifically degrades the RNA of RNA-DNA hybrids.</text>
</comment>
<dbReference type="OrthoDB" id="7845843at2"/>
<keyword evidence="15" id="KW-1185">Reference proteome</keyword>
<dbReference type="InterPro" id="IPR009027">
    <property type="entry name" value="Ribosomal_bL9/RNase_H1_N"/>
</dbReference>
<accession>A0A2A6RGY2</accession>
<comment type="caution">
    <text evidence="14">The sequence shown here is derived from an EMBL/GenBank/DDBJ whole genome shotgun (WGS) entry which is preliminary data.</text>
</comment>
<dbReference type="EMBL" id="NQWI01000082">
    <property type="protein sequence ID" value="PDW02193.1"/>
    <property type="molecule type" value="Genomic_DNA"/>
</dbReference>
<dbReference type="Pfam" id="PF01693">
    <property type="entry name" value="Cauli_VI"/>
    <property type="match status" value="1"/>
</dbReference>
<comment type="subunit">
    <text evidence="5">Monomer.</text>
</comment>
<evidence type="ECO:0000313" key="15">
    <source>
        <dbReference type="Proteomes" id="UP000220527"/>
    </source>
</evidence>
<dbReference type="GO" id="GO:0046872">
    <property type="term" value="F:metal ion binding"/>
    <property type="evidence" value="ECO:0007669"/>
    <property type="project" value="UniProtKB-KW"/>
</dbReference>
<evidence type="ECO:0000256" key="5">
    <source>
        <dbReference type="ARBA" id="ARBA00011245"/>
    </source>
</evidence>
<evidence type="ECO:0000256" key="3">
    <source>
        <dbReference type="ARBA" id="ARBA00004065"/>
    </source>
</evidence>
<evidence type="ECO:0000256" key="8">
    <source>
        <dbReference type="ARBA" id="ARBA00022722"/>
    </source>
</evidence>
<protein>
    <recommendedName>
        <fullName evidence="7">Ribonuclease H</fullName>
        <ecNumber evidence="6">3.1.26.4</ecNumber>
    </recommendedName>
</protein>
<dbReference type="PANTHER" id="PTHR10642:SF26">
    <property type="entry name" value="RIBONUCLEASE H1"/>
    <property type="match status" value="1"/>
</dbReference>
<keyword evidence="10" id="KW-0255">Endonuclease</keyword>
<feature type="domain" description="RNase H type-1" evidence="13">
    <location>
        <begin position="83"/>
        <end position="228"/>
    </location>
</feature>
<dbReference type="CDD" id="cd09278">
    <property type="entry name" value="RNase_HI_prokaryote_like"/>
    <property type="match status" value="1"/>
</dbReference>
<organism evidence="14 15">
    <name type="scientific">Candidatus Viridilinea mediisalina</name>
    <dbReference type="NCBI Taxonomy" id="2024553"/>
    <lineage>
        <taxon>Bacteria</taxon>
        <taxon>Bacillati</taxon>
        <taxon>Chloroflexota</taxon>
        <taxon>Chloroflexia</taxon>
        <taxon>Chloroflexales</taxon>
        <taxon>Chloroflexineae</taxon>
        <taxon>Oscillochloridaceae</taxon>
        <taxon>Candidatus Viridilinea</taxon>
    </lineage>
</organism>
<comment type="similarity">
    <text evidence="4">Belongs to the RNase H family.</text>
</comment>
<dbReference type="InterPro" id="IPR002156">
    <property type="entry name" value="RNaseH_domain"/>
</dbReference>
<evidence type="ECO:0000256" key="2">
    <source>
        <dbReference type="ARBA" id="ARBA00001946"/>
    </source>
</evidence>
<evidence type="ECO:0000256" key="6">
    <source>
        <dbReference type="ARBA" id="ARBA00012180"/>
    </source>
</evidence>
<evidence type="ECO:0000256" key="7">
    <source>
        <dbReference type="ARBA" id="ARBA00017721"/>
    </source>
</evidence>
<evidence type="ECO:0000256" key="10">
    <source>
        <dbReference type="ARBA" id="ARBA00022759"/>
    </source>
</evidence>
<evidence type="ECO:0000256" key="9">
    <source>
        <dbReference type="ARBA" id="ARBA00022723"/>
    </source>
</evidence>
<dbReference type="Gene3D" id="3.40.970.10">
    <property type="entry name" value="Ribonuclease H1, N-terminal domain"/>
    <property type="match status" value="1"/>
</dbReference>
<dbReference type="EC" id="3.1.26.4" evidence="6"/>
<name>A0A2A6RGY2_9CHLR</name>
<evidence type="ECO:0000256" key="1">
    <source>
        <dbReference type="ARBA" id="ARBA00000077"/>
    </source>
</evidence>
<dbReference type="InterPro" id="IPR037056">
    <property type="entry name" value="RNase_H1_N_sf"/>
</dbReference>
<dbReference type="SUPFAM" id="SSF55658">
    <property type="entry name" value="L9 N-domain-like"/>
    <property type="match status" value="1"/>
</dbReference>
<dbReference type="InterPro" id="IPR012337">
    <property type="entry name" value="RNaseH-like_sf"/>
</dbReference>
<keyword evidence="12" id="KW-0460">Magnesium</keyword>
<dbReference type="InterPro" id="IPR050092">
    <property type="entry name" value="RNase_H"/>
</dbReference>
<evidence type="ECO:0000256" key="11">
    <source>
        <dbReference type="ARBA" id="ARBA00022801"/>
    </source>
</evidence>
<proteinExistence type="inferred from homology"/>
<keyword evidence="9" id="KW-0479">Metal-binding</keyword>
<comment type="cofactor">
    <cofactor evidence="2">
        <name>Mg(2+)</name>
        <dbReference type="ChEBI" id="CHEBI:18420"/>
    </cofactor>
</comment>
<reference evidence="15" key="1">
    <citation type="submission" date="2017-08" db="EMBL/GenBank/DDBJ databases">
        <authorList>
            <person name="Grouzdev D.S."/>
            <person name="Gaisin V.A."/>
            <person name="Rysina M.S."/>
            <person name="Gorlenko V.M."/>
        </authorList>
    </citation>
    <scope>NUCLEOTIDE SEQUENCE [LARGE SCALE GENOMIC DNA]</scope>
    <source>
        <strain evidence="15">Kir15-3F</strain>
    </source>
</reference>
<dbReference type="GO" id="GO:0004523">
    <property type="term" value="F:RNA-DNA hybrid ribonuclease activity"/>
    <property type="evidence" value="ECO:0007669"/>
    <property type="project" value="UniProtKB-EC"/>
</dbReference>
<dbReference type="NCBIfam" id="NF001236">
    <property type="entry name" value="PRK00203.1"/>
    <property type="match status" value="1"/>
</dbReference>
<sequence>MSKRKYYAVAVGRKPGLYDDWFGPDGAEAQIKAFPKAVYKSFQSHSEAQAWYRAQTGHEAAPLASATTKLDEDYFRLHKQALAEGKVVIYTDGGCEGNPGKGGFGVVLLYKDRRKELSGGYARTTSNRMELLACITGLKSLSKPSSVVIFSDSAYVVNALTKGWAYNWQQHGWRRKQEGEYLPLRNADLWQELVALCGQHQVSFIKVRGHAGSIENDRCHTLAAAVLEQQELPVDPGFG</sequence>
<dbReference type="GO" id="GO:0003676">
    <property type="term" value="F:nucleic acid binding"/>
    <property type="evidence" value="ECO:0007669"/>
    <property type="project" value="InterPro"/>
</dbReference>
<comment type="catalytic activity">
    <reaction evidence="1">
        <text>Endonucleolytic cleavage to 5'-phosphomonoester.</text>
        <dbReference type="EC" id="3.1.26.4"/>
    </reaction>
</comment>
<dbReference type="GO" id="GO:0043137">
    <property type="term" value="P:DNA replication, removal of RNA primer"/>
    <property type="evidence" value="ECO:0007669"/>
    <property type="project" value="TreeGrafter"/>
</dbReference>
<dbReference type="RefSeq" id="WP_097644950.1">
    <property type="nucleotide sequence ID" value="NZ_NQWI01000082.1"/>
</dbReference>
<dbReference type="AlphaFoldDB" id="A0A2A6RGY2"/>
<dbReference type="FunFam" id="3.40.970.10:FF:000002">
    <property type="entry name" value="Ribonuclease H"/>
    <property type="match status" value="1"/>
</dbReference>
<evidence type="ECO:0000313" key="14">
    <source>
        <dbReference type="EMBL" id="PDW02193.1"/>
    </source>
</evidence>
<evidence type="ECO:0000256" key="12">
    <source>
        <dbReference type="ARBA" id="ARBA00022842"/>
    </source>
</evidence>
<keyword evidence="8" id="KW-0540">Nuclease</keyword>